<comment type="caution">
    <text evidence="1">The sequence shown here is derived from an EMBL/GenBank/DDBJ whole genome shotgun (WGS) entry which is preliminary data.</text>
</comment>
<evidence type="ECO:0000313" key="2">
    <source>
        <dbReference type="Proteomes" id="UP000239001"/>
    </source>
</evidence>
<sequence>MLKEFFLVKRFQFFCLFFSILALFLILGHGKVVQANGNFTNASLQGNYAVVTLNIGGQYPQAGISVINYDGKGKLSGTTIQNLPGASISERMLTKLLLSGTYTINPDGTGQSIIKTSLPDGTVKEVNLALVITQAQEDNAKQAQKLYLIQEQLDEKTGGLLKLEATKLPNDGKFTNASLKGKYAYTLTGHGGRVSQLGLGIMNYDGEGSFSGNAIVNLPGETNGKRVFVTAPFVRPYNINADGTGIATPPGESDVLFIITKAQVDDGIKVAQEAFFIVNQINPITGNLLTGEMTKLPN</sequence>
<name>A0A2T1M1L0_9CHRO</name>
<gene>
    <name evidence="1" type="ORF">C7H19_03460</name>
</gene>
<dbReference type="EMBL" id="PXOH01000003">
    <property type="protein sequence ID" value="PSF38580.1"/>
    <property type="molecule type" value="Genomic_DNA"/>
</dbReference>
<evidence type="ECO:0000313" key="1">
    <source>
        <dbReference type="EMBL" id="PSF38580.1"/>
    </source>
</evidence>
<dbReference type="Proteomes" id="UP000239001">
    <property type="component" value="Unassembled WGS sequence"/>
</dbReference>
<dbReference type="AlphaFoldDB" id="A0A2T1M1L0"/>
<reference evidence="1 2" key="2">
    <citation type="submission" date="2018-03" db="EMBL/GenBank/DDBJ databases">
        <authorList>
            <person name="Keele B.F."/>
        </authorList>
    </citation>
    <scope>NUCLEOTIDE SEQUENCE [LARGE SCALE GENOMIC DNA]</scope>
    <source>
        <strain evidence="1 2">CCALA 016</strain>
    </source>
</reference>
<protein>
    <submittedName>
        <fullName evidence="1">Uncharacterized protein</fullName>
    </submittedName>
</protein>
<organism evidence="1 2">
    <name type="scientific">Aphanothece hegewaldii CCALA 016</name>
    <dbReference type="NCBI Taxonomy" id="2107694"/>
    <lineage>
        <taxon>Bacteria</taxon>
        <taxon>Bacillati</taxon>
        <taxon>Cyanobacteriota</taxon>
        <taxon>Cyanophyceae</taxon>
        <taxon>Oscillatoriophycideae</taxon>
        <taxon>Chroococcales</taxon>
        <taxon>Aphanothecaceae</taxon>
        <taxon>Aphanothece</taxon>
    </lineage>
</organism>
<accession>A0A2T1M1L0</accession>
<keyword evidence="2" id="KW-1185">Reference proteome</keyword>
<proteinExistence type="predicted"/>
<reference evidence="1 2" key="1">
    <citation type="submission" date="2018-03" db="EMBL/GenBank/DDBJ databases">
        <title>The ancient ancestry and fast evolution of plastids.</title>
        <authorList>
            <person name="Moore K.R."/>
            <person name="Magnabosco C."/>
            <person name="Momper L."/>
            <person name="Gold D.A."/>
            <person name="Bosak T."/>
            <person name="Fournier G.P."/>
        </authorList>
    </citation>
    <scope>NUCLEOTIDE SEQUENCE [LARGE SCALE GENOMIC DNA]</scope>
    <source>
        <strain evidence="1 2">CCALA 016</strain>
    </source>
</reference>